<sequence length="153" mass="16540">SSHIDRFTFINDSELNVESLIENLKNVIMKKLLMSCVAESSIFSLASSAASFSAASLSVPFSVTSQSSTLASVSGSPTSATPVPAIPTSTTSGFTVSAFVTSSSHFKEMLHRLSESHFSRIISLLNSIKIINIHVFRNRNVNVILFYICECEA</sequence>
<dbReference type="HOGENOM" id="CLU_044088_1_0_1"/>
<gene>
    <name evidence="1" type="ORF">BDDG_07914</name>
</gene>
<evidence type="ECO:0000313" key="1">
    <source>
        <dbReference type="EMBL" id="EGE84969.2"/>
    </source>
</evidence>
<protein>
    <submittedName>
        <fullName evidence="1">Uncharacterized protein</fullName>
    </submittedName>
</protein>
<feature type="non-terminal residue" evidence="1">
    <location>
        <position position="1"/>
    </location>
</feature>
<dbReference type="Proteomes" id="UP000007802">
    <property type="component" value="Unassembled WGS sequence"/>
</dbReference>
<feature type="non-terminal residue" evidence="1">
    <location>
        <position position="153"/>
    </location>
</feature>
<name>F2TP06_AJEDA</name>
<organism evidence="1">
    <name type="scientific">Ajellomyces dermatitidis (strain ATCC 18188 / CBS 674.68)</name>
    <name type="common">Blastomyces dermatitidis</name>
    <dbReference type="NCBI Taxonomy" id="653446"/>
    <lineage>
        <taxon>Eukaryota</taxon>
        <taxon>Fungi</taxon>
        <taxon>Dikarya</taxon>
        <taxon>Ascomycota</taxon>
        <taxon>Pezizomycotina</taxon>
        <taxon>Eurotiomycetes</taxon>
        <taxon>Eurotiomycetidae</taxon>
        <taxon>Onygenales</taxon>
        <taxon>Ajellomycetaceae</taxon>
        <taxon>Blastomyces</taxon>
    </lineage>
</organism>
<proteinExistence type="predicted"/>
<accession>F2TP06</accession>
<dbReference type="AlphaFoldDB" id="F2TP06"/>
<reference evidence="1" key="1">
    <citation type="submission" date="2010-03" db="EMBL/GenBank/DDBJ databases">
        <title>Annotation of Blastomyces dermatitidis strain ATCC 18188.</title>
        <authorList>
            <consortium name="The Broad Institute Genome Sequencing Platform"/>
            <consortium name="Broad Institute Genome Sequencing Center for Infectious Disease."/>
            <person name="Cuomo C."/>
            <person name="Klein B."/>
            <person name="Sullivan T."/>
            <person name="Heitman J."/>
            <person name="Young S."/>
            <person name="Zeng Q."/>
            <person name="Gargeya S."/>
            <person name="Alvarado L."/>
            <person name="Berlin A.M."/>
            <person name="Chapman S.B."/>
            <person name="Chen Z."/>
            <person name="Freedman E."/>
            <person name="Gellesch M."/>
            <person name="Goldberg J."/>
            <person name="Griggs A."/>
            <person name="Gujja S."/>
            <person name="Heilman E."/>
            <person name="Heiman D."/>
            <person name="Howarth C."/>
            <person name="Mehta T."/>
            <person name="Neiman D."/>
            <person name="Pearson M."/>
            <person name="Roberts A."/>
            <person name="Saif S."/>
            <person name="Shea T."/>
            <person name="Shenoy N."/>
            <person name="Sisk P."/>
            <person name="Stolte C."/>
            <person name="Sykes S."/>
            <person name="White J."/>
            <person name="Yandava C."/>
            <person name="Haas B."/>
            <person name="Nusbaum C."/>
            <person name="Birren B."/>
        </authorList>
    </citation>
    <scope>NUCLEOTIDE SEQUENCE [LARGE SCALE GENOMIC DNA]</scope>
    <source>
        <strain evidence="1">ATCC 18188</strain>
    </source>
</reference>
<dbReference type="EMBL" id="GG749480">
    <property type="protein sequence ID" value="EGE84969.2"/>
    <property type="molecule type" value="Genomic_DNA"/>
</dbReference>